<dbReference type="Proteomes" id="UP000479190">
    <property type="component" value="Unassembled WGS sequence"/>
</dbReference>
<gene>
    <name evidence="3" type="ORF">TBRA_LOCUS3945</name>
</gene>
<dbReference type="SUPFAM" id="SSF56059">
    <property type="entry name" value="Glutathione synthetase ATP-binding domain-like"/>
    <property type="match status" value="1"/>
</dbReference>
<dbReference type="AlphaFoldDB" id="A0A6H5I1T3"/>
<dbReference type="Pfam" id="PF03133">
    <property type="entry name" value="TTL"/>
    <property type="match status" value="1"/>
</dbReference>
<dbReference type="EMBL" id="CADCXV010000661">
    <property type="protein sequence ID" value="CAB0031991.1"/>
    <property type="molecule type" value="Genomic_DNA"/>
</dbReference>
<dbReference type="InterPro" id="IPR004344">
    <property type="entry name" value="TTL/TTLL_fam"/>
</dbReference>
<organism evidence="3 4">
    <name type="scientific">Trichogramma brassicae</name>
    <dbReference type="NCBI Taxonomy" id="86971"/>
    <lineage>
        <taxon>Eukaryota</taxon>
        <taxon>Metazoa</taxon>
        <taxon>Ecdysozoa</taxon>
        <taxon>Arthropoda</taxon>
        <taxon>Hexapoda</taxon>
        <taxon>Insecta</taxon>
        <taxon>Pterygota</taxon>
        <taxon>Neoptera</taxon>
        <taxon>Endopterygota</taxon>
        <taxon>Hymenoptera</taxon>
        <taxon>Apocrita</taxon>
        <taxon>Proctotrupomorpha</taxon>
        <taxon>Chalcidoidea</taxon>
        <taxon>Trichogrammatidae</taxon>
        <taxon>Trichogramma</taxon>
    </lineage>
</organism>
<accession>A0A6H5I1T3</accession>
<protein>
    <recommendedName>
        <fullName evidence="2">RNA helicase aquarius N-terminal domain-containing protein</fullName>
    </recommendedName>
</protein>
<proteinExistence type="predicted"/>
<evidence type="ECO:0000313" key="3">
    <source>
        <dbReference type="EMBL" id="CAB0031991.1"/>
    </source>
</evidence>
<name>A0A6H5I1T3_9HYME</name>
<dbReference type="PANTHER" id="PTHR47113:SF1">
    <property type="entry name" value="LD09343P"/>
    <property type="match status" value="1"/>
</dbReference>
<feature type="transmembrane region" description="Helical" evidence="1">
    <location>
        <begin position="148"/>
        <end position="171"/>
    </location>
</feature>
<dbReference type="PANTHER" id="PTHR47113">
    <property type="entry name" value="LD09343P"/>
    <property type="match status" value="1"/>
</dbReference>
<keyword evidence="1" id="KW-1133">Transmembrane helix</keyword>
<evidence type="ECO:0000259" key="2">
    <source>
        <dbReference type="Pfam" id="PF16399"/>
    </source>
</evidence>
<feature type="domain" description="RNA helicase aquarius N-terminal" evidence="2">
    <location>
        <begin position="523"/>
        <end position="636"/>
    </location>
</feature>
<dbReference type="InterPro" id="IPR053317">
    <property type="entry name" value="Tubulin_polyglutamylase"/>
</dbReference>
<dbReference type="Gene3D" id="3.30.470.20">
    <property type="entry name" value="ATP-grasp fold, B domain"/>
    <property type="match status" value="1"/>
</dbReference>
<keyword evidence="1" id="KW-0472">Membrane</keyword>
<dbReference type="Pfam" id="PF16399">
    <property type="entry name" value="Aquarius_N_1st"/>
    <property type="match status" value="1"/>
</dbReference>
<keyword evidence="1" id="KW-0812">Transmembrane</keyword>
<reference evidence="3 4" key="1">
    <citation type="submission" date="2020-02" db="EMBL/GenBank/DDBJ databases">
        <authorList>
            <person name="Ferguson B K."/>
        </authorList>
    </citation>
    <scope>NUCLEOTIDE SEQUENCE [LARGE SCALE GENOMIC DNA]</scope>
</reference>
<dbReference type="InterPro" id="IPR032174">
    <property type="entry name" value="Aquarius_N"/>
</dbReference>
<dbReference type="OrthoDB" id="202825at2759"/>
<evidence type="ECO:0000256" key="1">
    <source>
        <dbReference type="SAM" id="Phobius"/>
    </source>
</evidence>
<evidence type="ECO:0000313" key="4">
    <source>
        <dbReference type="Proteomes" id="UP000479190"/>
    </source>
</evidence>
<dbReference type="PROSITE" id="PS51221">
    <property type="entry name" value="TTL"/>
    <property type="match status" value="1"/>
</dbReference>
<keyword evidence="4" id="KW-1185">Reference proteome</keyword>
<sequence>MVLIVNTFYSIFLLDKDLLFEKFQFTFKGIKNKVAFNGHCCICNYIQAVGRVARPEAKAILCCVQLFGLRKKCPVHPFPEHLPIKRCSKDKDCEPNRICCPDKTDSKLYCRTTAPFWAQLPLSIPQSSDRQVKRASLSDRLLSTKVKVLAKIILSVFVAPAILYGLFFLFLRYQSQLTRVEIKQVSVKEKRPVYWLYNAREPQSTGHLKHVIRVLERLGFERGSNQSDWDLLWAHDYPFKNLYSQLYQPKPHQLINHFPGCGYITNKVDLSTSEGDFLPKSFKIPEDKDKLLEFVEKNPEKTFVQKSNAHRGIKIQPVQELNLSAVGSFVQEFIERPYLVDGFKFDIGIYTVVTSIDPLRVYAYKGDVLFRFCPVEYYPFDPENIDKYVVGDDYLPIWNVPSLKNSYTKLGLSMKESFDTYVRSTGKDPQRMWDACFDAIKNVLLQKEAQIRDVVEKRFRGTRRNFFELVRFDFTVDENLDVFMMEANMSPNLSSAHYPPNQLLYEQVLYNLFSLIGLAQRTRKDSLKPGAQKVDDVYIEEICLSKFSIRRIMMLEFSQYLEKYLWPNYDAKTARRAHTMSIVVMVNEKFRERVQVWEAFEKQPEQFEGFFQNVLEATLEDDIMDFNLSEQTALIVNADKVHYCERFLELMIDLEALLPTRRYFHTVLDDCHLVVRCQLSNLLKRQEGGLFGQQTSKRSIDTADGRERVLCATVALSNAHLSRVTCPCRSTAAVAVASSSSSSSSLYLYIFLVPRLFLCSLRVERSSTSSVAVVKPHVELSSFF</sequence>